<feature type="transmembrane region" description="Helical" evidence="1">
    <location>
        <begin position="244"/>
        <end position="263"/>
    </location>
</feature>
<feature type="transmembrane region" description="Helical" evidence="1">
    <location>
        <begin position="20"/>
        <end position="49"/>
    </location>
</feature>
<evidence type="ECO:0000313" key="2">
    <source>
        <dbReference type="EMBL" id="SEC47830.1"/>
    </source>
</evidence>
<keyword evidence="1" id="KW-1133">Transmembrane helix</keyword>
<name>A0A1M6UIT3_9BRAD</name>
<evidence type="ECO:0008006" key="4">
    <source>
        <dbReference type="Google" id="ProtNLM"/>
    </source>
</evidence>
<dbReference type="AlphaFoldDB" id="A0A1M6UIT3"/>
<gene>
    <name evidence="2" type="ORF">SAMN05444171_1506</name>
</gene>
<protein>
    <recommendedName>
        <fullName evidence="4">PhnA-like protein</fullName>
    </recommendedName>
</protein>
<reference evidence="2 3" key="1">
    <citation type="submission" date="2016-10" db="EMBL/GenBank/DDBJ databases">
        <authorList>
            <person name="de Groot N.N."/>
        </authorList>
    </citation>
    <scope>NUCLEOTIDE SEQUENCE [LARGE SCALE GENOMIC DNA]</scope>
    <source>
        <strain evidence="2 3">GAS522</strain>
    </source>
</reference>
<dbReference type="Proteomes" id="UP000183208">
    <property type="component" value="Unassembled WGS sequence"/>
</dbReference>
<keyword evidence="1" id="KW-0812">Transmembrane</keyword>
<evidence type="ECO:0000313" key="3">
    <source>
        <dbReference type="Proteomes" id="UP000183208"/>
    </source>
</evidence>
<accession>A0A1M6UIT3</accession>
<proteinExistence type="predicted"/>
<organism evidence="2 3">
    <name type="scientific">Bradyrhizobium lablabi</name>
    <dbReference type="NCBI Taxonomy" id="722472"/>
    <lineage>
        <taxon>Bacteria</taxon>
        <taxon>Pseudomonadati</taxon>
        <taxon>Pseudomonadota</taxon>
        <taxon>Alphaproteobacteria</taxon>
        <taxon>Hyphomicrobiales</taxon>
        <taxon>Nitrobacteraceae</taxon>
        <taxon>Bradyrhizobium</taxon>
    </lineage>
</organism>
<feature type="transmembrane region" description="Helical" evidence="1">
    <location>
        <begin position="109"/>
        <end position="127"/>
    </location>
</feature>
<evidence type="ECO:0000256" key="1">
    <source>
        <dbReference type="SAM" id="Phobius"/>
    </source>
</evidence>
<dbReference type="OrthoDB" id="7032238at2"/>
<dbReference type="EMBL" id="FNTI01000001">
    <property type="protein sequence ID" value="SEC47830.1"/>
    <property type="molecule type" value="Genomic_DNA"/>
</dbReference>
<dbReference type="RefSeq" id="WP_074831034.1">
    <property type="nucleotide sequence ID" value="NZ_FNTI01000001.1"/>
</dbReference>
<sequence length="286" mass="29625">MEQAIRQATQADLVEPSVPGISWAAVLAGAVASLALTLVLISFGAGMGFSVVSPWGNSGVSASTFKIGTGLYFIVMAMISSAIGGYLAGRLRTKWLGVQTTEVHFRDTAHGFLAWAAASVLGAVLLASPASSLIGGTLSGATQAAANSAQSSPMDGYVDRLLRSDNPSAQGQQNPSDARGEMVRLFTSSFHNGNDLNPADRTYVAKVVSTRTGLSQADAEKRVNDVVTQVKADLDAARKAAMQIAIWLTLSLFIGAFSASLAATEGGGLRDGTWGKKAYGTPAINR</sequence>
<feature type="transmembrane region" description="Helical" evidence="1">
    <location>
        <begin position="70"/>
        <end position="89"/>
    </location>
</feature>
<keyword evidence="1" id="KW-0472">Membrane</keyword>